<feature type="transmembrane region" description="Helical" evidence="3">
    <location>
        <begin position="233"/>
        <end position="253"/>
    </location>
</feature>
<feature type="transmembrane region" description="Helical" evidence="3">
    <location>
        <begin position="443"/>
        <end position="470"/>
    </location>
</feature>
<feature type="transmembrane region" description="Helical" evidence="3">
    <location>
        <begin position="482"/>
        <end position="502"/>
    </location>
</feature>
<organism evidence="6 7">
    <name type="scientific">Janthinobacterium fluminis</name>
    <dbReference type="NCBI Taxonomy" id="2987524"/>
    <lineage>
        <taxon>Bacteria</taxon>
        <taxon>Pseudomonadati</taxon>
        <taxon>Pseudomonadota</taxon>
        <taxon>Betaproteobacteria</taxon>
        <taxon>Burkholderiales</taxon>
        <taxon>Oxalobacteraceae</taxon>
        <taxon>Janthinobacterium</taxon>
    </lineage>
</organism>
<name>A0ABT5K5V7_9BURK</name>
<dbReference type="RefSeq" id="WP_273673149.1">
    <property type="nucleotide sequence ID" value="NZ_JAQQXR010000008.1"/>
</dbReference>
<evidence type="ECO:0000259" key="5">
    <source>
        <dbReference type="Pfam" id="PF01734"/>
    </source>
</evidence>
<dbReference type="Proteomes" id="UP001221208">
    <property type="component" value="Unassembled WGS sequence"/>
</dbReference>
<dbReference type="Pfam" id="PF01471">
    <property type="entry name" value="PG_binding_1"/>
    <property type="match status" value="1"/>
</dbReference>
<feature type="transmembrane region" description="Helical" evidence="3">
    <location>
        <begin position="404"/>
        <end position="423"/>
    </location>
</feature>
<feature type="transmembrane region" description="Helical" evidence="3">
    <location>
        <begin position="353"/>
        <end position="374"/>
    </location>
</feature>
<dbReference type="Pfam" id="PF01734">
    <property type="entry name" value="Patatin"/>
    <property type="match status" value="1"/>
</dbReference>
<dbReference type="InterPro" id="IPR036366">
    <property type="entry name" value="PGBDSf"/>
</dbReference>
<feature type="transmembrane region" description="Helical" evidence="3">
    <location>
        <begin position="552"/>
        <end position="577"/>
    </location>
</feature>
<dbReference type="Gene3D" id="1.10.101.10">
    <property type="entry name" value="PGBD-like superfamily/PGBD"/>
    <property type="match status" value="1"/>
</dbReference>
<evidence type="ECO:0000313" key="6">
    <source>
        <dbReference type="EMBL" id="MDC8759778.1"/>
    </source>
</evidence>
<gene>
    <name evidence="6" type="ORF">OIK44_19515</name>
</gene>
<feature type="region of interest" description="Disordered" evidence="2">
    <location>
        <begin position="1016"/>
        <end position="1046"/>
    </location>
</feature>
<dbReference type="InterPro" id="IPR002477">
    <property type="entry name" value="Peptidoglycan-bd-like"/>
</dbReference>
<dbReference type="InterPro" id="IPR036365">
    <property type="entry name" value="PGBD-like_sf"/>
</dbReference>
<dbReference type="SUPFAM" id="SSF47090">
    <property type="entry name" value="PGBD-like"/>
    <property type="match status" value="1"/>
</dbReference>
<feature type="transmembrane region" description="Helical" evidence="3">
    <location>
        <begin position="268"/>
        <end position="291"/>
    </location>
</feature>
<sequence length="1046" mass="114352">MGEILFKLGDRGNEIKDIHRKLASGNVDLGQDVQAFLCGPVSEHYNKDTARAIRAFQASQQLTPTGICDDATWHLLDREAGSVYAETLQFELDALRGERVPDGVRPADEDQVMRAAHEAKLAGLAFSGGGIRSATFNLGILQALAESRLLHAFDYLSSVSGGGYIAAHFTKWLHRLGGDIGAMEEQLAPGAHQKAEAKEIRFLRQYSNYLTPQTGFFSVDTWSVLATYIRNTALNMAILVAMLGAVLMLPHLLVRLHAYLDSSFPATYPLWCAIVAALAFACAVFFIALSISTIPDPARPGRIYGQTQSSVMIFIVAPLMLAGLAGSIALWHYRTHIGALWRQRALPPDAGAAVIPWLLLPGLGFFICWAAGWYTAQWYNRRLGNTGDAALDWRHVRNEGVGHLLCALVALGTGTLLLFKVLSDIGGWTGQAAARPPTDFIHVLVFGMPFMLSIFGISMILSVGLVGRMYKEKSREWWSRQGAWTSICTLAWLGLMAVSLYGPALVDYAGNHLDEWGTRLLAGGWVGATLAGVVLGRSSATDKRSPNRYLELLACVAPYVFAVGTLLLIAALVQMLAVPAQLQPHARAGDTPLSYLALSLHNTAQSRAPDLMWPLLILAASGVILSRRVDINKFSLYTMYRNRLVRAYLGASNEQRHAHPFSGFDENDDLNLNDMLKTAAGQLQRPYHIINTALNLVNGKELAWQTRKAAGFTFTPAFCGFEMPSMAAPGMLQLQQEAARGCFRGTAAYRRRHQIGGCESGIKLGMAMATSGAATSPNMGYHSSPPLAFLMTMFNVRLGRWFANPRKANWQTTSPKFGLRSLLSELFGYTDADADYIYLSDGGHFENLGIYELVRRRCRLIVAVDASADGVLDFEDLGNAIRKCGTDLHIEININVGKIDLLKGSDFSTSHCVTGTILYGKVDKGGPNGTLLYIKPSLIGKEFADVLNYRKTHRDFPHQTTADQWFDETQFESYRSLGYHIGTLALKDAAARAGAGAGGESHDIAGLCKELEKLWGPPPDTPLAGAVASVTSHDEGRRRRQERRQS</sequence>
<keyword evidence="1" id="KW-0443">Lipid metabolism</keyword>
<feature type="compositionally biased region" description="Basic and acidic residues" evidence="2">
    <location>
        <begin position="1032"/>
        <end position="1046"/>
    </location>
</feature>
<feature type="transmembrane region" description="Helical" evidence="3">
    <location>
        <begin position="311"/>
        <end position="333"/>
    </location>
</feature>
<dbReference type="PANTHER" id="PTHR10728:SF40">
    <property type="entry name" value="PATATIN FAMILY PROTEIN"/>
    <property type="match status" value="1"/>
</dbReference>
<feature type="domain" description="PNPLA" evidence="5">
    <location>
        <begin position="124"/>
        <end position="171"/>
    </location>
</feature>
<evidence type="ECO:0000259" key="4">
    <source>
        <dbReference type="Pfam" id="PF01471"/>
    </source>
</evidence>
<dbReference type="SUPFAM" id="SSF52151">
    <property type="entry name" value="FabD/lysophospholipase-like"/>
    <property type="match status" value="1"/>
</dbReference>
<dbReference type="InterPro" id="IPR016035">
    <property type="entry name" value="Acyl_Trfase/lysoPLipase"/>
</dbReference>
<evidence type="ECO:0000313" key="7">
    <source>
        <dbReference type="Proteomes" id="UP001221208"/>
    </source>
</evidence>
<keyword evidence="3" id="KW-0812">Transmembrane</keyword>
<feature type="domain" description="Peptidoglycan binding-like" evidence="4">
    <location>
        <begin position="39"/>
        <end position="76"/>
    </location>
</feature>
<dbReference type="PANTHER" id="PTHR10728">
    <property type="entry name" value="CYTOSOLIC PHOSPHOLIPASE A2"/>
    <property type="match status" value="1"/>
</dbReference>
<dbReference type="PROSITE" id="PS00018">
    <property type="entry name" value="EF_HAND_1"/>
    <property type="match status" value="1"/>
</dbReference>
<dbReference type="EMBL" id="JAQQXR010000008">
    <property type="protein sequence ID" value="MDC8759778.1"/>
    <property type="molecule type" value="Genomic_DNA"/>
</dbReference>
<evidence type="ECO:0000256" key="3">
    <source>
        <dbReference type="SAM" id="Phobius"/>
    </source>
</evidence>
<proteinExistence type="predicted"/>
<keyword evidence="3" id="KW-0472">Membrane</keyword>
<comment type="caution">
    <text evidence="6">The sequence shown here is derived from an EMBL/GenBank/DDBJ whole genome shotgun (WGS) entry which is preliminary data.</text>
</comment>
<protein>
    <submittedName>
        <fullName evidence="6">Patatin-like phospholipase family protein</fullName>
    </submittedName>
</protein>
<evidence type="ECO:0000256" key="1">
    <source>
        <dbReference type="ARBA" id="ARBA00023098"/>
    </source>
</evidence>
<dbReference type="InterPro" id="IPR018247">
    <property type="entry name" value="EF_Hand_1_Ca_BS"/>
</dbReference>
<keyword evidence="3" id="KW-1133">Transmembrane helix</keyword>
<evidence type="ECO:0000256" key="2">
    <source>
        <dbReference type="SAM" id="MobiDB-lite"/>
    </source>
</evidence>
<dbReference type="Gene3D" id="3.40.1090.10">
    <property type="entry name" value="Cytosolic phospholipase A2 catalytic domain"/>
    <property type="match status" value="2"/>
</dbReference>
<reference evidence="6 7" key="1">
    <citation type="submission" date="2022-10" db="EMBL/GenBank/DDBJ databases">
        <title>Janthinobacterium sp. hw3 Genome sequencing.</title>
        <authorList>
            <person name="Park S."/>
        </authorList>
    </citation>
    <scope>NUCLEOTIDE SEQUENCE [LARGE SCALE GENOMIC DNA]</scope>
    <source>
        <strain evidence="7">hw3</strain>
    </source>
</reference>
<dbReference type="InterPro" id="IPR002641">
    <property type="entry name" value="PNPLA_dom"/>
</dbReference>
<accession>A0ABT5K5V7</accession>
<feature type="transmembrane region" description="Helical" evidence="3">
    <location>
        <begin position="522"/>
        <end position="540"/>
    </location>
</feature>
<keyword evidence="7" id="KW-1185">Reference proteome</keyword>